<dbReference type="Pfam" id="PF12796">
    <property type="entry name" value="Ank_2"/>
    <property type="match status" value="2"/>
</dbReference>
<evidence type="ECO:0000313" key="5">
    <source>
        <dbReference type="EMBL" id="GMS81496.1"/>
    </source>
</evidence>
<reference evidence="5" key="1">
    <citation type="submission" date="2023-10" db="EMBL/GenBank/DDBJ databases">
        <title>Genome assembly of Pristionchus species.</title>
        <authorList>
            <person name="Yoshida K."/>
            <person name="Sommer R.J."/>
        </authorList>
    </citation>
    <scope>NUCLEOTIDE SEQUENCE</scope>
    <source>
        <strain evidence="5">RS0144</strain>
    </source>
</reference>
<feature type="repeat" description="ANK" evidence="3">
    <location>
        <begin position="364"/>
        <end position="396"/>
    </location>
</feature>
<accession>A0AAV5SDS1</accession>
<keyword evidence="6" id="KW-1185">Reference proteome</keyword>
<proteinExistence type="predicted"/>
<comment type="caution">
    <text evidence="5">The sequence shown here is derived from an EMBL/GenBank/DDBJ whole genome shotgun (WGS) entry which is preliminary data.</text>
</comment>
<dbReference type="Pfam" id="PF00023">
    <property type="entry name" value="Ank"/>
    <property type="match status" value="2"/>
</dbReference>
<feature type="compositionally biased region" description="Polar residues" evidence="4">
    <location>
        <begin position="422"/>
        <end position="432"/>
    </location>
</feature>
<organism evidence="5 6">
    <name type="scientific">Pristionchus entomophagus</name>
    <dbReference type="NCBI Taxonomy" id="358040"/>
    <lineage>
        <taxon>Eukaryota</taxon>
        <taxon>Metazoa</taxon>
        <taxon>Ecdysozoa</taxon>
        <taxon>Nematoda</taxon>
        <taxon>Chromadorea</taxon>
        <taxon>Rhabditida</taxon>
        <taxon>Rhabditina</taxon>
        <taxon>Diplogasteromorpha</taxon>
        <taxon>Diplogasteroidea</taxon>
        <taxon>Neodiplogasteridae</taxon>
        <taxon>Pristionchus</taxon>
    </lineage>
</organism>
<feature type="non-terminal residue" evidence="5">
    <location>
        <position position="1"/>
    </location>
</feature>
<dbReference type="Gene3D" id="1.25.40.20">
    <property type="entry name" value="Ankyrin repeat-containing domain"/>
    <property type="match status" value="2"/>
</dbReference>
<feature type="repeat" description="ANK" evidence="3">
    <location>
        <begin position="436"/>
        <end position="461"/>
    </location>
</feature>
<gene>
    <name evidence="5" type="ORF">PENTCL1PPCAC_3671</name>
</gene>
<evidence type="ECO:0000313" key="6">
    <source>
        <dbReference type="Proteomes" id="UP001432027"/>
    </source>
</evidence>
<dbReference type="PANTHER" id="PTHR24198">
    <property type="entry name" value="ANKYRIN REPEAT AND PROTEIN KINASE DOMAIN-CONTAINING PROTEIN"/>
    <property type="match status" value="1"/>
</dbReference>
<dbReference type="AlphaFoldDB" id="A0AAV5SDS1"/>
<feature type="compositionally biased region" description="Acidic residues" evidence="4">
    <location>
        <begin position="398"/>
        <end position="409"/>
    </location>
</feature>
<feature type="non-terminal residue" evidence="5">
    <location>
        <position position="606"/>
    </location>
</feature>
<evidence type="ECO:0000256" key="4">
    <source>
        <dbReference type="SAM" id="MobiDB-lite"/>
    </source>
</evidence>
<keyword evidence="1" id="KW-0677">Repeat</keyword>
<dbReference type="InterPro" id="IPR036770">
    <property type="entry name" value="Ankyrin_rpt-contain_sf"/>
</dbReference>
<dbReference type="EMBL" id="BTSX01000001">
    <property type="protein sequence ID" value="GMS81496.1"/>
    <property type="molecule type" value="Genomic_DNA"/>
</dbReference>
<feature type="compositionally biased region" description="Basic residues" evidence="4">
    <location>
        <begin position="1"/>
        <end position="15"/>
    </location>
</feature>
<dbReference type="PROSITE" id="PS50088">
    <property type="entry name" value="ANK_REPEAT"/>
    <property type="match status" value="4"/>
</dbReference>
<dbReference type="SUPFAM" id="SSF48403">
    <property type="entry name" value="Ankyrin repeat"/>
    <property type="match status" value="2"/>
</dbReference>
<feature type="repeat" description="ANK" evidence="3">
    <location>
        <begin position="506"/>
        <end position="538"/>
    </location>
</feature>
<dbReference type="PANTHER" id="PTHR24198:SF165">
    <property type="entry name" value="ANKYRIN REPEAT-CONTAINING PROTEIN-RELATED"/>
    <property type="match status" value="1"/>
</dbReference>
<dbReference type="InterPro" id="IPR002110">
    <property type="entry name" value="Ankyrin_rpt"/>
</dbReference>
<evidence type="ECO:0000256" key="1">
    <source>
        <dbReference type="ARBA" id="ARBA00022737"/>
    </source>
</evidence>
<evidence type="ECO:0000256" key="2">
    <source>
        <dbReference type="ARBA" id="ARBA00023043"/>
    </source>
</evidence>
<feature type="region of interest" description="Disordered" evidence="4">
    <location>
        <begin position="1"/>
        <end position="63"/>
    </location>
</feature>
<dbReference type="PRINTS" id="PR01415">
    <property type="entry name" value="ANKYRIN"/>
</dbReference>
<feature type="compositionally biased region" description="Basic and acidic residues" evidence="4">
    <location>
        <begin position="35"/>
        <end position="63"/>
    </location>
</feature>
<dbReference type="PROSITE" id="PS50297">
    <property type="entry name" value="ANK_REP_REGION"/>
    <property type="match status" value="4"/>
</dbReference>
<protein>
    <recommendedName>
        <fullName evidence="7">Ankyrin repeat-containing protein</fullName>
    </recommendedName>
</protein>
<dbReference type="SMART" id="SM00248">
    <property type="entry name" value="ANK"/>
    <property type="match status" value="9"/>
</dbReference>
<sequence>KKGGKKETRKGKKVKKDALRRTVGKGVQTKGGKKEKKEKEKKTSKKGNERLVPRPEIKFRREHSSLGQSSYVSHRSFSRQLMAAVINGDVKQIEKIYKDERIPDNAAGQRYSCMDHRSPIVAAVLLGNEKVIHALIKCHHARAAKKNVEVVMEPNLLKKKSTGQKNFHMLGRATRAIETARGGREGNNAFLNYEADDVDEFDANLLSHLDYRDLSYAFLNQFAKEKNKGGNDSLFSEPMIQGQFLNALRAGNRALASDCAQLMSHNFNNLQLESLKEKVKIPKPILAISVRKKCFNYRNITPIHTAAINPDPSFLTALRDVDPVINVPDQNNWYTMHYAAVCEGDGPLKYLLSKDVGVCDVNKQGELPLHLASKMGRVANVKILLEAIAKMEKSESHDDGEEEEEEQEDEPRAKRAKRAEAQSANKKSITNAKTRKGRTALHYAIWNGRIEVVKVLLTNASVDKECPNSANDKKLTPLMMAVGRGHLDISELLIAAGCLVEGRDKMKRSPLMIAAINGHSNIAAMLLQKGADVGRKDTSGNTAMHYACAYGWMEIVKMIAEIDKETLGAKNEWLITPLSIAYLKGHYGIVSWLLENHADVVDVNSK</sequence>
<dbReference type="Pfam" id="PF13606">
    <property type="entry name" value="Ank_3"/>
    <property type="match status" value="1"/>
</dbReference>
<feature type="repeat" description="ANK" evidence="3">
    <location>
        <begin position="473"/>
        <end position="505"/>
    </location>
</feature>
<evidence type="ECO:0000256" key="3">
    <source>
        <dbReference type="PROSITE-ProRule" id="PRU00023"/>
    </source>
</evidence>
<keyword evidence="2 3" id="KW-0040">ANK repeat</keyword>
<dbReference type="Proteomes" id="UP001432027">
    <property type="component" value="Unassembled WGS sequence"/>
</dbReference>
<name>A0AAV5SDS1_9BILA</name>
<evidence type="ECO:0008006" key="7">
    <source>
        <dbReference type="Google" id="ProtNLM"/>
    </source>
</evidence>
<feature type="region of interest" description="Disordered" evidence="4">
    <location>
        <begin position="392"/>
        <end position="433"/>
    </location>
</feature>